<organism evidence="1 2">
    <name type="scientific">Parvibium lacunae</name>
    <dbReference type="NCBI Taxonomy" id="1888893"/>
    <lineage>
        <taxon>Bacteria</taxon>
        <taxon>Pseudomonadati</taxon>
        <taxon>Pseudomonadota</taxon>
        <taxon>Betaproteobacteria</taxon>
        <taxon>Burkholderiales</taxon>
        <taxon>Alcaligenaceae</taxon>
        <taxon>Parvibium</taxon>
    </lineage>
</organism>
<evidence type="ECO:0000313" key="1">
    <source>
        <dbReference type="EMBL" id="RCS57034.1"/>
    </source>
</evidence>
<name>A0A368L146_9BURK</name>
<evidence type="ECO:0000313" key="2">
    <source>
        <dbReference type="Proteomes" id="UP000252357"/>
    </source>
</evidence>
<dbReference type="Proteomes" id="UP000252357">
    <property type="component" value="Unassembled WGS sequence"/>
</dbReference>
<gene>
    <name evidence="1" type="ORF">DU000_09510</name>
</gene>
<dbReference type="EMBL" id="QPGB01000004">
    <property type="protein sequence ID" value="RCS57034.1"/>
    <property type="molecule type" value="Genomic_DNA"/>
</dbReference>
<protein>
    <submittedName>
        <fullName evidence="1">Uncharacterized protein</fullName>
    </submittedName>
</protein>
<keyword evidence="2" id="KW-1185">Reference proteome</keyword>
<sequence>MHYADAKPISIHPERPYVKTPLAGRPDRDNALSVSAQCAYSAYVDFGPAPTGGYLDKKERVYRSSGLIRNKRDVDERKNYFAAYTSYRQTKSGEFELINIGPFDSEGVAYSALQETITRLTNQGYAKKTDAHSMPAVIVFNKNPR</sequence>
<proteinExistence type="predicted"/>
<dbReference type="AlphaFoldDB" id="A0A368L146"/>
<dbReference type="RefSeq" id="WP_114403176.1">
    <property type="nucleotide sequence ID" value="NZ_QPGB01000004.1"/>
</dbReference>
<accession>A0A368L146</accession>
<comment type="caution">
    <text evidence="1">The sequence shown here is derived from an EMBL/GenBank/DDBJ whole genome shotgun (WGS) entry which is preliminary data.</text>
</comment>
<reference evidence="1 2" key="1">
    <citation type="journal article" date="2018" name="Int. J. Syst. Evol. Microbiol.">
        <title>Parvibium lacunae gen. nov., sp. nov., a new member of the family Alcaligenaceae isolated from a freshwater pond.</title>
        <authorList>
            <person name="Chen W.M."/>
            <person name="Xie P.B."/>
            <person name="Hsu M.Y."/>
            <person name="Sheu S.Y."/>
        </authorList>
    </citation>
    <scope>NUCLEOTIDE SEQUENCE [LARGE SCALE GENOMIC DNA]</scope>
    <source>
        <strain evidence="1 2">KMB9</strain>
    </source>
</reference>